<evidence type="ECO:0008006" key="4">
    <source>
        <dbReference type="Google" id="ProtNLM"/>
    </source>
</evidence>
<organism evidence="2 3">
    <name type="scientific">Sinisalibacter aestuarii</name>
    <dbReference type="NCBI Taxonomy" id="2949426"/>
    <lineage>
        <taxon>Bacteria</taxon>
        <taxon>Pseudomonadati</taxon>
        <taxon>Pseudomonadota</taxon>
        <taxon>Alphaproteobacteria</taxon>
        <taxon>Rhodobacterales</taxon>
        <taxon>Roseobacteraceae</taxon>
        <taxon>Sinisalibacter</taxon>
    </lineage>
</organism>
<dbReference type="Proteomes" id="UP001144205">
    <property type="component" value="Unassembled WGS sequence"/>
</dbReference>
<dbReference type="RefSeq" id="WP_281841984.1">
    <property type="nucleotide sequence ID" value="NZ_BROH01000004.1"/>
</dbReference>
<gene>
    <name evidence="2" type="ORF">STA1M1_18610</name>
</gene>
<reference evidence="2" key="1">
    <citation type="journal article" date="2023" name="Int. J. Syst. Evol. Microbiol.">
        <title>Sinisalibacter aestuarii sp. nov., isolated from estuarine sediment of the Arakawa River.</title>
        <authorList>
            <person name="Arafat S.T."/>
            <person name="Hirano S."/>
            <person name="Sato A."/>
            <person name="Takeuchi K."/>
            <person name="Yasuda T."/>
            <person name="Terahara T."/>
            <person name="Hamada M."/>
            <person name="Kobayashi T."/>
        </authorList>
    </citation>
    <scope>NUCLEOTIDE SEQUENCE</scope>
    <source>
        <strain evidence="2">B-399</strain>
    </source>
</reference>
<sequence length="58" mass="6260">MGRKVFLGFLALASAALAIFVLAEALVHDALSRSVIYAVLPLVMIFAVAWQSLRKGKD</sequence>
<dbReference type="EMBL" id="BROH01000004">
    <property type="protein sequence ID" value="GKY87992.1"/>
    <property type="molecule type" value="Genomic_DNA"/>
</dbReference>
<comment type="caution">
    <text evidence="2">The sequence shown here is derived from an EMBL/GenBank/DDBJ whole genome shotgun (WGS) entry which is preliminary data.</text>
</comment>
<keyword evidence="1" id="KW-0812">Transmembrane</keyword>
<keyword evidence="1" id="KW-0472">Membrane</keyword>
<proteinExistence type="predicted"/>
<protein>
    <recommendedName>
        <fullName evidence="4">DUF2964 family protein</fullName>
    </recommendedName>
</protein>
<keyword evidence="1" id="KW-1133">Transmembrane helix</keyword>
<accession>A0ABQ5LSL6</accession>
<feature type="transmembrane region" description="Helical" evidence="1">
    <location>
        <begin position="35"/>
        <end position="53"/>
    </location>
</feature>
<keyword evidence="3" id="KW-1185">Reference proteome</keyword>
<name>A0ABQ5LSL6_9RHOB</name>
<evidence type="ECO:0000313" key="3">
    <source>
        <dbReference type="Proteomes" id="UP001144205"/>
    </source>
</evidence>
<evidence type="ECO:0000313" key="2">
    <source>
        <dbReference type="EMBL" id="GKY87992.1"/>
    </source>
</evidence>
<evidence type="ECO:0000256" key="1">
    <source>
        <dbReference type="SAM" id="Phobius"/>
    </source>
</evidence>